<name>A0A3M7SA66_BRAPC</name>
<evidence type="ECO:0000313" key="2">
    <source>
        <dbReference type="Proteomes" id="UP000276133"/>
    </source>
</evidence>
<accession>A0A3M7SA66</accession>
<evidence type="ECO:0000313" key="1">
    <source>
        <dbReference type="EMBL" id="RNA32662.1"/>
    </source>
</evidence>
<protein>
    <submittedName>
        <fullName evidence="1">Uncharacterized protein</fullName>
    </submittedName>
</protein>
<dbReference type="Proteomes" id="UP000276133">
    <property type="component" value="Unassembled WGS sequence"/>
</dbReference>
<reference evidence="1 2" key="1">
    <citation type="journal article" date="2018" name="Sci. Rep.">
        <title>Genomic signatures of local adaptation to the degree of environmental predictability in rotifers.</title>
        <authorList>
            <person name="Franch-Gras L."/>
            <person name="Hahn C."/>
            <person name="Garcia-Roger E.M."/>
            <person name="Carmona M.J."/>
            <person name="Serra M."/>
            <person name="Gomez A."/>
        </authorList>
    </citation>
    <scope>NUCLEOTIDE SEQUENCE [LARGE SCALE GENOMIC DNA]</scope>
    <source>
        <strain evidence="1">HYR1</strain>
    </source>
</reference>
<gene>
    <name evidence="1" type="ORF">BpHYR1_005228</name>
</gene>
<keyword evidence="2" id="KW-1185">Reference proteome</keyword>
<sequence length="105" mass="12334">MALFETREIFCPKIIYLQFILHFKVEFRCVLITFTSLSVLIFKARLNTLQVEAFFFIHSLDARLVLLNEILEVSLEDVQGKTQLIQNCQNPVKCPECDNYFERKG</sequence>
<comment type="caution">
    <text evidence="1">The sequence shown here is derived from an EMBL/GenBank/DDBJ whole genome shotgun (WGS) entry which is preliminary data.</text>
</comment>
<proteinExistence type="predicted"/>
<dbReference type="EMBL" id="REGN01001771">
    <property type="protein sequence ID" value="RNA32662.1"/>
    <property type="molecule type" value="Genomic_DNA"/>
</dbReference>
<organism evidence="1 2">
    <name type="scientific">Brachionus plicatilis</name>
    <name type="common">Marine rotifer</name>
    <name type="synonym">Brachionus muelleri</name>
    <dbReference type="NCBI Taxonomy" id="10195"/>
    <lineage>
        <taxon>Eukaryota</taxon>
        <taxon>Metazoa</taxon>
        <taxon>Spiralia</taxon>
        <taxon>Gnathifera</taxon>
        <taxon>Rotifera</taxon>
        <taxon>Eurotatoria</taxon>
        <taxon>Monogononta</taxon>
        <taxon>Pseudotrocha</taxon>
        <taxon>Ploima</taxon>
        <taxon>Brachionidae</taxon>
        <taxon>Brachionus</taxon>
    </lineage>
</organism>
<dbReference type="AlphaFoldDB" id="A0A3M7SA66"/>